<dbReference type="STRING" id="1116391.PM3016_2425"/>
<keyword evidence="9" id="KW-1185">Reference proteome</keyword>
<dbReference type="PANTHER" id="PTHR43649:SF33">
    <property type="entry name" value="POLYGALACTURONAN_RHAMNOGALACTURONAN-BINDING PROTEIN YTCQ"/>
    <property type="match status" value="1"/>
</dbReference>
<evidence type="ECO:0000256" key="7">
    <source>
        <dbReference type="ARBA" id="ARBA00023288"/>
    </source>
</evidence>
<evidence type="ECO:0000256" key="6">
    <source>
        <dbReference type="ARBA" id="ARBA00023139"/>
    </source>
</evidence>
<keyword evidence="5" id="KW-0472">Membrane</keyword>
<evidence type="ECO:0000313" key="8">
    <source>
        <dbReference type="EMBL" id="AFC29313.1"/>
    </source>
</evidence>
<name>H6NL07_9BACL</name>
<sequence length="454" mass="48816">MKALTETQDKQDLHNDIRGTTQMKRTIPTKQLKKKAAVFAAAGLLAAGSILSGCGAGTQAPAASPADKQGAADGGKVKLQFFQNKPEAKVSFDALIRKFNAANPGIEVTQVNVPDAETVLKVNVAKNEVPDIVGMGATDTFASLSKSGTFQDLSGHEGVKTVQPAYIDMVKKTTGTAELYGIPLTSNANGIIYNKALFAELGLTVPKTWDELMAAAEKIKTAGKVPFYHTFKDSWTTMISFNSLASNLQPENFIEDRKAGKGTFAEGYKEIAEKQLKLVELGHKDQNGKGYGDGNTAFAKGAAVMYLQGVWAIPEILKANPAIELGSVPFPASNDPAKNKLVSGVDTLLAVSKTTKHSKEAAAFVSFLLQPDNVKQLITEQKSFSAVQGVAQDDKNVTGLNAAFEDGQLVDFADHAIPGTMKIDTIIQEYYFKKDMAAYLKKLDSEWEKVQSRK</sequence>
<keyword evidence="4" id="KW-0732">Signal</keyword>
<keyword evidence="2" id="KW-0813">Transport</keyword>
<evidence type="ECO:0000313" key="9">
    <source>
        <dbReference type="Proteomes" id="UP000007523"/>
    </source>
</evidence>
<dbReference type="Proteomes" id="UP000007523">
    <property type="component" value="Chromosome"/>
</dbReference>
<proteinExistence type="inferred from homology"/>
<evidence type="ECO:0000256" key="2">
    <source>
        <dbReference type="ARBA" id="ARBA00022448"/>
    </source>
</evidence>
<evidence type="ECO:0000256" key="1">
    <source>
        <dbReference type="ARBA" id="ARBA00008520"/>
    </source>
</evidence>
<organism evidence="8 9">
    <name type="scientific">Paenibacillus mucilaginosus 3016</name>
    <dbReference type="NCBI Taxonomy" id="1116391"/>
    <lineage>
        <taxon>Bacteria</taxon>
        <taxon>Bacillati</taxon>
        <taxon>Bacillota</taxon>
        <taxon>Bacilli</taxon>
        <taxon>Bacillales</taxon>
        <taxon>Paenibacillaceae</taxon>
        <taxon>Paenibacillus</taxon>
    </lineage>
</organism>
<dbReference type="AlphaFoldDB" id="H6NL07"/>
<keyword evidence="6" id="KW-0564">Palmitate</keyword>
<dbReference type="InterPro" id="IPR006061">
    <property type="entry name" value="SBP_1_CS"/>
</dbReference>
<dbReference type="InterPro" id="IPR050490">
    <property type="entry name" value="Bact_solute-bd_prot1"/>
</dbReference>
<dbReference type="PANTHER" id="PTHR43649">
    <property type="entry name" value="ARABINOSE-BINDING PROTEIN-RELATED"/>
    <property type="match status" value="1"/>
</dbReference>
<accession>H6NL07</accession>
<keyword evidence="7" id="KW-0449">Lipoprotein</keyword>
<reference evidence="8 9" key="1">
    <citation type="journal article" date="2012" name="J. Bacteriol.">
        <title>Complete Genome Sequence of Paenibacillus mucilaginosus 3016, a Bacterium Functional as Microbial Fertilizer.</title>
        <authorList>
            <person name="Ma M."/>
            <person name="Wang Z."/>
            <person name="Li L."/>
            <person name="Jiang X."/>
            <person name="Guan D."/>
            <person name="Cao F."/>
            <person name="Chen H."/>
            <person name="Wang X."/>
            <person name="Shen D."/>
            <person name="Du B."/>
            <person name="Li J."/>
        </authorList>
    </citation>
    <scope>NUCLEOTIDE SEQUENCE [LARGE SCALE GENOMIC DNA]</scope>
    <source>
        <strain evidence="8 9">3016</strain>
    </source>
</reference>
<dbReference type="Pfam" id="PF01547">
    <property type="entry name" value="SBP_bac_1"/>
    <property type="match status" value="1"/>
</dbReference>
<dbReference type="KEGG" id="pmq:PM3016_2425"/>
<dbReference type="Gene3D" id="3.40.190.10">
    <property type="entry name" value="Periplasmic binding protein-like II"/>
    <property type="match status" value="2"/>
</dbReference>
<dbReference type="PROSITE" id="PS01037">
    <property type="entry name" value="SBP_BACTERIAL_1"/>
    <property type="match status" value="1"/>
</dbReference>
<dbReference type="SUPFAM" id="SSF53850">
    <property type="entry name" value="Periplasmic binding protein-like II"/>
    <property type="match status" value="1"/>
</dbReference>
<evidence type="ECO:0000256" key="5">
    <source>
        <dbReference type="ARBA" id="ARBA00023136"/>
    </source>
</evidence>
<protein>
    <submittedName>
        <fullName evidence="8">Family 1 extracellular solute-binding protein</fullName>
    </submittedName>
</protein>
<dbReference type="GO" id="GO:0055085">
    <property type="term" value="P:transmembrane transport"/>
    <property type="evidence" value="ECO:0007669"/>
    <property type="project" value="InterPro"/>
</dbReference>
<evidence type="ECO:0000256" key="3">
    <source>
        <dbReference type="ARBA" id="ARBA00022475"/>
    </source>
</evidence>
<keyword evidence="3" id="KW-1003">Cell membrane</keyword>
<comment type="similarity">
    <text evidence="1">Belongs to the bacterial solute-binding protein 1 family.</text>
</comment>
<dbReference type="HOGENOM" id="CLU_031285_12_3_9"/>
<gene>
    <name evidence="8" type="ORF">PM3016_2425</name>
</gene>
<dbReference type="EMBL" id="CP003235">
    <property type="protein sequence ID" value="AFC29313.1"/>
    <property type="molecule type" value="Genomic_DNA"/>
</dbReference>
<dbReference type="InterPro" id="IPR006059">
    <property type="entry name" value="SBP"/>
</dbReference>
<evidence type="ECO:0000256" key="4">
    <source>
        <dbReference type="ARBA" id="ARBA00022729"/>
    </source>
</evidence>
<dbReference type="RefSeq" id="WP_014369672.1">
    <property type="nucleotide sequence ID" value="NC_016935.1"/>
</dbReference>